<feature type="binding site" description="axial binding residue" evidence="6">
    <location>
        <position position="38"/>
    </location>
    <ligand>
        <name>heme c</name>
        <dbReference type="ChEBI" id="CHEBI:61717"/>
    </ligand>
    <ligandPart>
        <name>Fe</name>
        <dbReference type="ChEBI" id="CHEBI:18248"/>
    </ligandPart>
</feature>
<comment type="PTM">
    <text evidence="6">Binds 1 heme c group covalently per subunit.</text>
</comment>
<evidence type="ECO:0000256" key="6">
    <source>
        <dbReference type="PIRSR" id="PIRSR602324-1"/>
    </source>
</evidence>
<accession>A0A848NXH8</accession>
<name>A0A848NXH8_9RALS</name>
<evidence type="ECO:0000256" key="5">
    <source>
        <dbReference type="ARBA" id="ARBA00023004"/>
    </source>
</evidence>
<reference evidence="10 12" key="2">
    <citation type="submission" date="2020-04" db="EMBL/GenBank/DDBJ databases">
        <title>Ralstonia insidiosa genome sequencing and assembly.</title>
        <authorList>
            <person name="Martins R.C.R."/>
            <person name="Perdigao-Neto L.V."/>
            <person name="Levin A.S.S."/>
            <person name="Costa S.F."/>
        </authorList>
    </citation>
    <scope>NUCLEOTIDE SEQUENCE [LARGE SCALE GENOMIC DNA]</scope>
    <source>
        <strain evidence="10 12">5047</strain>
    </source>
</reference>
<keyword evidence="2 6" id="KW-0349">Heme</keyword>
<keyword evidence="4" id="KW-0249">Electron transport</keyword>
<dbReference type="PRINTS" id="PR00606">
    <property type="entry name" value="CYTCHROMECID"/>
</dbReference>
<dbReference type="Pfam" id="PF00034">
    <property type="entry name" value="Cytochrom_C"/>
    <property type="match status" value="1"/>
</dbReference>
<keyword evidence="7" id="KW-0732">Signal</keyword>
<evidence type="ECO:0000313" key="10">
    <source>
        <dbReference type="EMBL" id="NMV37633.1"/>
    </source>
</evidence>
<dbReference type="GO" id="GO:0009055">
    <property type="term" value="F:electron transfer activity"/>
    <property type="evidence" value="ECO:0007669"/>
    <property type="project" value="InterPro"/>
</dbReference>
<dbReference type="GO" id="GO:0005506">
    <property type="term" value="F:iron ion binding"/>
    <property type="evidence" value="ECO:0007669"/>
    <property type="project" value="InterPro"/>
</dbReference>
<dbReference type="RefSeq" id="WP_021193865.1">
    <property type="nucleotide sequence ID" value="NZ_CP012606.1"/>
</dbReference>
<feature type="chain" id="PRO_5041572730" evidence="7">
    <location>
        <begin position="26"/>
        <end position="109"/>
    </location>
</feature>
<evidence type="ECO:0000256" key="4">
    <source>
        <dbReference type="ARBA" id="ARBA00022982"/>
    </source>
</evidence>
<dbReference type="EMBL" id="CP012606">
    <property type="protein sequence ID" value="ANH76008.1"/>
    <property type="molecule type" value="Genomic_DNA"/>
</dbReference>
<dbReference type="AlphaFoldDB" id="A0A848NXH8"/>
<evidence type="ECO:0000256" key="1">
    <source>
        <dbReference type="ARBA" id="ARBA00022448"/>
    </source>
</evidence>
<feature type="binding site" description="axial binding residue" evidence="6">
    <location>
        <position position="83"/>
    </location>
    <ligand>
        <name>heme c</name>
        <dbReference type="ChEBI" id="CHEBI:61717"/>
    </ligand>
    <ligandPart>
        <name>Fe</name>
        <dbReference type="ChEBI" id="CHEBI:18248"/>
    </ligandPart>
</feature>
<dbReference type="SUPFAM" id="SSF46626">
    <property type="entry name" value="Cytochrome c"/>
    <property type="match status" value="1"/>
</dbReference>
<dbReference type="KEGG" id="rin:ACS15_4702"/>
<dbReference type="GeneID" id="61528696"/>
<protein>
    <submittedName>
        <fullName evidence="10">C-type cytochrome</fullName>
    </submittedName>
    <submittedName>
        <fullName evidence="9">Cytochrome c-551 domain protein</fullName>
    </submittedName>
</protein>
<evidence type="ECO:0000256" key="3">
    <source>
        <dbReference type="ARBA" id="ARBA00022723"/>
    </source>
</evidence>
<reference evidence="9 11" key="1">
    <citation type="submission" date="2015-09" db="EMBL/GenBank/DDBJ databases">
        <authorList>
            <person name="Xu Y."/>
            <person name="Nagy A."/>
            <person name="Liu N.T."/>
            <person name="Nou X."/>
        </authorList>
    </citation>
    <scope>NUCLEOTIDE SEQUENCE [LARGE SCALE GENOMIC DNA]</scope>
    <source>
        <strain evidence="9 11">FC1138</strain>
    </source>
</reference>
<feature type="binding site" description="covalent" evidence="6">
    <location>
        <position position="34"/>
    </location>
    <ligand>
        <name>heme c</name>
        <dbReference type="ChEBI" id="CHEBI:61717"/>
    </ligand>
</feature>
<dbReference type="InterPro" id="IPR009056">
    <property type="entry name" value="Cyt_c-like_dom"/>
</dbReference>
<organism evidence="10 12">
    <name type="scientific">Ralstonia insidiosa</name>
    <dbReference type="NCBI Taxonomy" id="190721"/>
    <lineage>
        <taxon>Bacteria</taxon>
        <taxon>Pseudomonadati</taxon>
        <taxon>Pseudomonadota</taxon>
        <taxon>Betaproteobacteria</taxon>
        <taxon>Burkholderiales</taxon>
        <taxon>Burkholderiaceae</taxon>
        <taxon>Ralstonia</taxon>
    </lineage>
</organism>
<dbReference type="GO" id="GO:0020037">
    <property type="term" value="F:heme binding"/>
    <property type="evidence" value="ECO:0007669"/>
    <property type="project" value="InterPro"/>
</dbReference>
<dbReference type="OrthoDB" id="9007105at2"/>
<evidence type="ECO:0000313" key="9">
    <source>
        <dbReference type="EMBL" id="ANH76008.1"/>
    </source>
</evidence>
<evidence type="ECO:0000256" key="2">
    <source>
        <dbReference type="ARBA" id="ARBA00022617"/>
    </source>
</evidence>
<dbReference type="Proteomes" id="UP000077927">
    <property type="component" value="Chromosome 2"/>
</dbReference>
<dbReference type="Proteomes" id="UP000575469">
    <property type="component" value="Unassembled WGS sequence"/>
</dbReference>
<feature type="signal peptide" evidence="7">
    <location>
        <begin position="1"/>
        <end position="25"/>
    </location>
</feature>
<evidence type="ECO:0000259" key="8">
    <source>
        <dbReference type="PROSITE" id="PS51007"/>
    </source>
</evidence>
<dbReference type="InterPro" id="IPR002324">
    <property type="entry name" value="Cyt_c_ID"/>
</dbReference>
<evidence type="ECO:0000256" key="7">
    <source>
        <dbReference type="SAM" id="SignalP"/>
    </source>
</evidence>
<evidence type="ECO:0000313" key="12">
    <source>
        <dbReference type="Proteomes" id="UP000575469"/>
    </source>
</evidence>
<keyword evidence="3 6" id="KW-0479">Metal-binding</keyword>
<keyword evidence="5 6" id="KW-0408">Iron</keyword>
<gene>
    <name evidence="9" type="ORF">ACS15_4702</name>
    <name evidence="10" type="ORF">HGR00_06905</name>
</gene>
<dbReference type="InterPro" id="IPR036909">
    <property type="entry name" value="Cyt_c-like_dom_sf"/>
</dbReference>
<evidence type="ECO:0000313" key="11">
    <source>
        <dbReference type="Proteomes" id="UP000077927"/>
    </source>
</evidence>
<dbReference type="Gene3D" id="1.10.760.10">
    <property type="entry name" value="Cytochrome c-like domain"/>
    <property type="match status" value="1"/>
</dbReference>
<dbReference type="EMBL" id="JABBZM010000005">
    <property type="protein sequence ID" value="NMV37633.1"/>
    <property type="molecule type" value="Genomic_DNA"/>
</dbReference>
<feature type="domain" description="Cytochrome c" evidence="8">
    <location>
        <begin position="12"/>
        <end position="104"/>
    </location>
</feature>
<proteinExistence type="predicted"/>
<dbReference type="PROSITE" id="PS51007">
    <property type="entry name" value="CYTC"/>
    <property type="match status" value="1"/>
</dbReference>
<keyword evidence="1" id="KW-0813">Transport</keyword>
<sequence>MTLMKSAVLSMFAALSGMLVVPGHAASSSHEDTCRACHTMDTTKVGPPFRSIAERYKNDPDAIAKLKKSMLEGSSGKWGAGTMPPNAITPEEADRFAHWVMQLKPVAAK</sequence>